<feature type="compositionally biased region" description="Polar residues" evidence="2">
    <location>
        <begin position="376"/>
        <end position="389"/>
    </location>
</feature>
<dbReference type="Pfam" id="PF08284">
    <property type="entry name" value="RVP_2"/>
    <property type="match status" value="1"/>
</dbReference>
<evidence type="ECO:0000259" key="3">
    <source>
        <dbReference type="PROSITE" id="PS50158"/>
    </source>
</evidence>
<feature type="region of interest" description="Disordered" evidence="2">
    <location>
        <begin position="348"/>
        <end position="397"/>
    </location>
</feature>
<dbReference type="InterPro" id="IPR032567">
    <property type="entry name" value="RTL1-rel"/>
</dbReference>
<feature type="compositionally biased region" description="Low complexity" evidence="2">
    <location>
        <begin position="360"/>
        <end position="375"/>
    </location>
</feature>
<dbReference type="AlphaFoldDB" id="A0A484M8Z1"/>
<keyword evidence="1" id="KW-0862">Zinc</keyword>
<gene>
    <name evidence="4" type="ORF">CCAM_LOCUS26232</name>
</gene>
<feature type="compositionally biased region" description="Low complexity" evidence="2">
    <location>
        <begin position="27"/>
        <end position="44"/>
    </location>
</feature>
<sequence length="754" mass="84599">MSQESAHGQGNNNVHVSVHTEASSFTPPVQNEPVNQQNVGNNPNARGQPDLVIPAFLANVLQQIANAPMFQPPPPPPPRVITYKTLRDNGAELFLGDRIGEPQIAWDWIEQTARVLEDLNVLMDIYPRLASQFLRKEAYEWWKRTDESAGTPKPWTWAHFEWAFKQEYILKRFSEERRKEFVELEQGDMTLPEYRQKFTKHAKFAPTLVSTPSDCIEEFRKKLRPDLRSRVSVLTTMDFAEAYDLIRADSDLSACIEYLKTNNTSSSTHRPINSVSKGKRPFQESSSSHFSKKGKSAQTQSLTSGNRTKGWKNPQCDKCERHHPGECWLTQGLCLGCGKPGHFRKECPTNPGEPFPPAPVASQSASAQPALSQRSTAGSNPAKSQNKQQGRAPARTYAMKARGEENPDVIQGMFSLFDTVMHVLIDPGSTLSYICVHMPEKAEIMKEQLEQPILVSNPLGHSMRFINLSKTYSFFSVLHRIKNKIKKKLNGTNFVDWKHNLSIVLRMDEKEYVLENPIPPAPPANAPKAVKYAYEKHVKDDNQVSCVMLATMTPKLQKQHEDMKALDMIVALRQLYQGQSRHECFLKELATDLILQSLPELYKGFVMNYMMNDLGKPLPELLKMLQIAEENLTKGKGASVLMVQGGKGKPKKGIKIKVRTVGKPKSKSTLSTTQKPVGGIAKGKCHHCGNDIPTLTTVKTWLSKSFSMKDLGDVSYALGIRIYRGRSQKLLVIAAVKVTGGSHGSCRKLLREVE</sequence>
<dbReference type="OrthoDB" id="2272416at2759"/>
<dbReference type="Pfam" id="PF03732">
    <property type="entry name" value="Retrotrans_gag"/>
    <property type="match status" value="1"/>
</dbReference>
<dbReference type="SMART" id="SM00343">
    <property type="entry name" value="ZnF_C2HC"/>
    <property type="match status" value="1"/>
</dbReference>
<organism evidence="4 5">
    <name type="scientific">Cuscuta campestris</name>
    <dbReference type="NCBI Taxonomy" id="132261"/>
    <lineage>
        <taxon>Eukaryota</taxon>
        <taxon>Viridiplantae</taxon>
        <taxon>Streptophyta</taxon>
        <taxon>Embryophyta</taxon>
        <taxon>Tracheophyta</taxon>
        <taxon>Spermatophyta</taxon>
        <taxon>Magnoliopsida</taxon>
        <taxon>eudicotyledons</taxon>
        <taxon>Gunneridae</taxon>
        <taxon>Pentapetalae</taxon>
        <taxon>asterids</taxon>
        <taxon>lamiids</taxon>
        <taxon>Solanales</taxon>
        <taxon>Convolvulaceae</taxon>
        <taxon>Cuscuteae</taxon>
        <taxon>Cuscuta</taxon>
        <taxon>Cuscuta subgen. Grammica</taxon>
        <taxon>Cuscuta sect. Cleistogrammica</taxon>
    </lineage>
</organism>
<evidence type="ECO:0000256" key="1">
    <source>
        <dbReference type="PROSITE-ProRule" id="PRU00047"/>
    </source>
</evidence>
<keyword evidence="5" id="KW-1185">Reference proteome</keyword>
<dbReference type="InterPro" id="IPR005162">
    <property type="entry name" value="Retrotrans_gag_dom"/>
</dbReference>
<evidence type="ECO:0000313" key="4">
    <source>
        <dbReference type="EMBL" id="VFQ84456.1"/>
    </source>
</evidence>
<dbReference type="PROSITE" id="PS50158">
    <property type="entry name" value="ZF_CCHC"/>
    <property type="match status" value="1"/>
</dbReference>
<accession>A0A484M8Z1</accession>
<name>A0A484M8Z1_9ASTE</name>
<feature type="compositionally biased region" description="Polar residues" evidence="2">
    <location>
        <begin position="264"/>
        <end position="276"/>
    </location>
</feature>
<feature type="domain" description="CCHC-type" evidence="3">
    <location>
        <begin position="334"/>
        <end position="348"/>
    </location>
</feature>
<reference evidence="4 5" key="1">
    <citation type="submission" date="2018-04" db="EMBL/GenBank/DDBJ databases">
        <authorList>
            <person name="Vogel A."/>
        </authorList>
    </citation>
    <scope>NUCLEOTIDE SEQUENCE [LARGE SCALE GENOMIC DNA]</scope>
</reference>
<dbReference type="EMBL" id="OOIL02002743">
    <property type="protein sequence ID" value="VFQ84456.1"/>
    <property type="molecule type" value="Genomic_DNA"/>
</dbReference>
<dbReference type="PANTHER" id="PTHR15503:SF45">
    <property type="entry name" value="RNA-DIRECTED DNA POLYMERASE HOMOLOG"/>
    <property type="match status" value="1"/>
</dbReference>
<evidence type="ECO:0000313" key="5">
    <source>
        <dbReference type="Proteomes" id="UP000595140"/>
    </source>
</evidence>
<keyword evidence="1" id="KW-0863">Zinc-finger</keyword>
<dbReference type="GO" id="GO:0008270">
    <property type="term" value="F:zinc ion binding"/>
    <property type="evidence" value="ECO:0007669"/>
    <property type="project" value="UniProtKB-KW"/>
</dbReference>
<dbReference type="PANTHER" id="PTHR15503">
    <property type="entry name" value="LDOC1 RELATED"/>
    <property type="match status" value="1"/>
</dbReference>
<feature type="region of interest" description="Disordered" evidence="2">
    <location>
        <begin position="21"/>
        <end position="47"/>
    </location>
</feature>
<dbReference type="Proteomes" id="UP000595140">
    <property type="component" value="Unassembled WGS sequence"/>
</dbReference>
<dbReference type="GO" id="GO:0003676">
    <property type="term" value="F:nucleic acid binding"/>
    <property type="evidence" value="ECO:0007669"/>
    <property type="project" value="InterPro"/>
</dbReference>
<proteinExistence type="predicted"/>
<dbReference type="InterPro" id="IPR001878">
    <property type="entry name" value="Znf_CCHC"/>
</dbReference>
<keyword evidence="1" id="KW-0479">Metal-binding</keyword>
<feature type="compositionally biased region" description="Polar residues" evidence="2">
    <location>
        <begin position="297"/>
        <end position="307"/>
    </location>
</feature>
<dbReference type="Gene3D" id="4.10.60.10">
    <property type="entry name" value="Zinc finger, CCHC-type"/>
    <property type="match status" value="1"/>
</dbReference>
<protein>
    <recommendedName>
        <fullName evidence="3">CCHC-type domain-containing protein</fullName>
    </recommendedName>
</protein>
<evidence type="ECO:0000256" key="2">
    <source>
        <dbReference type="SAM" id="MobiDB-lite"/>
    </source>
</evidence>
<feature type="region of interest" description="Disordered" evidence="2">
    <location>
        <begin position="264"/>
        <end position="315"/>
    </location>
</feature>